<evidence type="ECO:0000256" key="1">
    <source>
        <dbReference type="ARBA" id="ARBA00004245"/>
    </source>
</evidence>
<dbReference type="SUPFAM" id="SSF50044">
    <property type="entry name" value="SH3-domain"/>
    <property type="match status" value="1"/>
</dbReference>
<dbReference type="GO" id="GO:0051015">
    <property type="term" value="F:actin filament binding"/>
    <property type="evidence" value="ECO:0007669"/>
    <property type="project" value="TreeGrafter"/>
</dbReference>
<dbReference type="FunFam" id="3.40.20.10:FF:000018">
    <property type="entry name" value="Coactosin-like 1"/>
    <property type="match status" value="1"/>
</dbReference>
<dbReference type="InterPro" id="IPR029006">
    <property type="entry name" value="ADF-H/Gelsolin-like_dom_sf"/>
</dbReference>
<dbReference type="HOGENOM" id="CLU_1135910_0_0_1"/>
<keyword evidence="3" id="KW-0963">Cytoplasm</keyword>
<comment type="subcellular location">
    <subcellularLocation>
        <location evidence="1">Cytoplasm</location>
        <location evidence="1">Cytoskeleton</location>
    </subcellularLocation>
</comment>
<dbReference type="AlphaFoldDB" id="A0A0C3QYC5"/>
<dbReference type="SMART" id="SM00102">
    <property type="entry name" value="ADF"/>
    <property type="match status" value="1"/>
</dbReference>
<dbReference type="SMART" id="SM00326">
    <property type="entry name" value="SH3"/>
    <property type="match status" value="1"/>
</dbReference>
<evidence type="ECO:0000313" key="10">
    <source>
        <dbReference type="EMBL" id="KIO34239.1"/>
    </source>
</evidence>
<evidence type="ECO:0000256" key="2">
    <source>
        <dbReference type="ARBA" id="ARBA00022443"/>
    </source>
</evidence>
<comment type="similarity">
    <text evidence="6">Belongs to the actin-binding proteins ADF family. Coactosin subfamily.</text>
</comment>
<evidence type="ECO:0000259" key="8">
    <source>
        <dbReference type="PROSITE" id="PS50002"/>
    </source>
</evidence>
<gene>
    <name evidence="10" type="ORF">M407DRAFT_3655</name>
</gene>
<dbReference type="PRINTS" id="PR00452">
    <property type="entry name" value="SH3DOMAIN"/>
</dbReference>
<dbReference type="Gene3D" id="3.40.20.10">
    <property type="entry name" value="Severin"/>
    <property type="match status" value="1"/>
</dbReference>
<evidence type="ECO:0000256" key="5">
    <source>
        <dbReference type="ARBA" id="ARBA00023212"/>
    </source>
</evidence>
<name>A0A0C3QYC5_9AGAM</name>
<dbReference type="Pfam" id="PF00241">
    <property type="entry name" value="Cofilin_ADF"/>
    <property type="match status" value="1"/>
</dbReference>
<dbReference type="CDD" id="cd11281">
    <property type="entry name" value="ADF_drebrin_like"/>
    <property type="match status" value="1"/>
</dbReference>
<feature type="domain" description="ADF-H" evidence="9">
    <location>
        <begin position="4"/>
        <end position="133"/>
    </location>
</feature>
<feature type="domain" description="SH3" evidence="8">
    <location>
        <begin position="192"/>
        <end position="253"/>
    </location>
</feature>
<dbReference type="GO" id="GO:0030427">
    <property type="term" value="C:site of polarized growth"/>
    <property type="evidence" value="ECO:0007669"/>
    <property type="project" value="TreeGrafter"/>
</dbReference>
<evidence type="ECO:0000256" key="3">
    <source>
        <dbReference type="ARBA" id="ARBA00022490"/>
    </source>
</evidence>
<evidence type="ECO:0000256" key="6">
    <source>
        <dbReference type="ARBA" id="ARBA00038052"/>
    </source>
</evidence>
<evidence type="ECO:0000313" key="11">
    <source>
        <dbReference type="Proteomes" id="UP000054248"/>
    </source>
</evidence>
<accession>A0A0C3QYC5</accession>
<dbReference type="PROSITE" id="PS50002">
    <property type="entry name" value="SH3"/>
    <property type="match status" value="1"/>
</dbReference>
<keyword evidence="4" id="KW-0009">Actin-binding</keyword>
<reference evidence="10 11" key="1">
    <citation type="submission" date="2014-04" db="EMBL/GenBank/DDBJ databases">
        <authorList>
            <consortium name="DOE Joint Genome Institute"/>
            <person name="Kuo A."/>
            <person name="Girlanda M."/>
            <person name="Perotto S."/>
            <person name="Kohler A."/>
            <person name="Nagy L.G."/>
            <person name="Floudas D."/>
            <person name="Copeland A."/>
            <person name="Barry K.W."/>
            <person name="Cichocki N."/>
            <person name="Veneault-Fourrey C."/>
            <person name="LaButti K."/>
            <person name="Lindquist E.A."/>
            <person name="Lipzen A."/>
            <person name="Lundell T."/>
            <person name="Morin E."/>
            <person name="Murat C."/>
            <person name="Sun H."/>
            <person name="Tunlid A."/>
            <person name="Henrissat B."/>
            <person name="Grigoriev I.V."/>
            <person name="Hibbett D.S."/>
            <person name="Martin F."/>
            <person name="Nordberg H.P."/>
            <person name="Cantor M.N."/>
            <person name="Hua S.X."/>
        </authorList>
    </citation>
    <scope>NUCLEOTIDE SEQUENCE [LARGE SCALE GENOMIC DNA]</scope>
    <source>
        <strain evidence="10 11">MUT 4182</strain>
    </source>
</reference>
<evidence type="ECO:0008006" key="12">
    <source>
        <dbReference type="Google" id="ProtNLM"/>
    </source>
</evidence>
<dbReference type="GO" id="GO:0005884">
    <property type="term" value="C:actin filament"/>
    <property type="evidence" value="ECO:0007669"/>
    <property type="project" value="TreeGrafter"/>
</dbReference>
<evidence type="ECO:0000259" key="9">
    <source>
        <dbReference type="PROSITE" id="PS51263"/>
    </source>
</evidence>
<dbReference type="InterPro" id="IPR001452">
    <property type="entry name" value="SH3_domain"/>
</dbReference>
<dbReference type="Pfam" id="PF14604">
    <property type="entry name" value="SH3_9"/>
    <property type="match status" value="1"/>
</dbReference>
<dbReference type="PANTHER" id="PTHR10829:SF25">
    <property type="entry name" value="DREBRIN-LIKE PROTEIN"/>
    <property type="match status" value="1"/>
</dbReference>
<protein>
    <recommendedName>
        <fullName evidence="12">ADF-H domain-containing protein</fullName>
    </recommendedName>
</protein>
<dbReference type="GO" id="GO:0030864">
    <property type="term" value="C:cortical actin cytoskeleton"/>
    <property type="evidence" value="ECO:0007669"/>
    <property type="project" value="TreeGrafter"/>
</dbReference>
<dbReference type="STRING" id="1051891.A0A0C3QYC5"/>
<evidence type="ECO:0000256" key="4">
    <source>
        <dbReference type="ARBA" id="ARBA00023203"/>
    </source>
</evidence>
<dbReference type="Gene3D" id="2.30.30.40">
    <property type="entry name" value="SH3 Domains"/>
    <property type="match status" value="1"/>
</dbReference>
<keyword evidence="11" id="KW-1185">Reference proteome</keyword>
<dbReference type="GO" id="GO:0030833">
    <property type="term" value="P:regulation of actin filament polymerization"/>
    <property type="evidence" value="ECO:0007669"/>
    <property type="project" value="TreeGrafter"/>
</dbReference>
<dbReference type="InterPro" id="IPR036028">
    <property type="entry name" value="SH3-like_dom_sf"/>
</dbReference>
<dbReference type="PANTHER" id="PTHR10829">
    <property type="entry name" value="CORTACTIN AND DREBRIN"/>
    <property type="match status" value="1"/>
</dbReference>
<sequence>MSLGVNLSSLDLRVAYEAVQSGDPDTEWAVFTYDKGTNDLKVQAKGAGGLEELAEEFSDGRMQYAFVRVKDPNTELSKFVQINWCGDGVPEAKKGLFHTHSTAVAGFLKGSHVVISARNEADVAPDVILKRVADSSGSKYSVHREPPKKPEPIAAVGTSYRPIGTPNIAAMRAGAPKDVIGKVTVTLAFNLGGLTMAFCHDSYEAGEDNEISFKEGEKIIDIDTTVSDDWWEGTHPGTGSRGLFPANYVERQS</sequence>
<dbReference type="Proteomes" id="UP000054248">
    <property type="component" value="Unassembled WGS sequence"/>
</dbReference>
<keyword evidence="2 7" id="KW-0728">SH3 domain</keyword>
<dbReference type="InterPro" id="IPR002108">
    <property type="entry name" value="ADF-H"/>
</dbReference>
<keyword evidence="5" id="KW-0206">Cytoskeleton</keyword>
<dbReference type="EMBL" id="KN822944">
    <property type="protein sequence ID" value="KIO34239.1"/>
    <property type="molecule type" value="Genomic_DNA"/>
</dbReference>
<dbReference type="SUPFAM" id="SSF55753">
    <property type="entry name" value="Actin depolymerizing proteins"/>
    <property type="match status" value="1"/>
</dbReference>
<dbReference type="OrthoDB" id="5971719at2759"/>
<reference evidence="11" key="2">
    <citation type="submission" date="2015-01" db="EMBL/GenBank/DDBJ databases">
        <title>Evolutionary Origins and Diversification of the Mycorrhizal Mutualists.</title>
        <authorList>
            <consortium name="DOE Joint Genome Institute"/>
            <consortium name="Mycorrhizal Genomics Consortium"/>
            <person name="Kohler A."/>
            <person name="Kuo A."/>
            <person name="Nagy L.G."/>
            <person name="Floudas D."/>
            <person name="Copeland A."/>
            <person name="Barry K.W."/>
            <person name="Cichocki N."/>
            <person name="Veneault-Fourrey C."/>
            <person name="LaButti K."/>
            <person name="Lindquist E.A."/>
            <person name="Lipzen A."/>
            <person name="Lundell T."/>
            <person name="Morin E."/>
            <person name="Murat C."/>
            <person name="Riley R."/>
            <person name="Ohm R."/>
            <person name="Sun H."/>
            <person name="Tunlid A."/>
            <person name="Henrissat B."/>
            <person name="Grigoriev I.V."/>
            <person name="Hibbett D.S."/>
            <person name="Martin F."/>
        </authorList>
    </citation>
    <scope>NUCLEOTIDE SEQUENCE [LARGE SCALE GENOMIC DNA]</scope>
    <source>
        <strain evidence="11">MUT 4182</strain>
    </source>
</reference>
<evidence type="ECO:0000256" key="7">
    <source>
        <dbReference type="PROSITE-ProRule" id="PRU00192"/>
    </source>
</evidence>
<organism evidence="10 11">
    <name type="scientific">Tulasnella calospora MUT 4182</name>
    <dbReference type="NCBI Taxonomy" id="1051891"/>
    <lineage>
        <taxon>Eukaryota</taxon>
        <taxon>Fungi</taxon>
        <taxon>Dikarya</taxon>
        <taxon>Basidiomycota</taxon>
        <taxon>Agaricomycotina</taxon>
        <taxon>Agaricomycetes</taxon>
        <taxon>Cantharellales</taxon>
        <taxon>Tulasnellaceae</taxon>
        <taxon>Tulasnella</taxon>
    </lineage>
</organism>
<dbReference type="PROSITE" id="PS51263">
    <property type="entry name" value="ADF_H"/>
    <property type="match status" value="1"/>
</dbReference>
<proteinExistence type="inferred from homology"/>